<reference evidence="3 4" key="1">
    <citation type="submission" date="2018-10" db="EMBL/GenBank/DDBJ databases">
        <title>The complete genome of Acinetobacter wuhouensis strain WCHAW010062.</title>
        <authorList>
            <person name="Hu Y."/>
            <person name="Long H."/>
            <person name="Feng Y."/>
            <person name="Zong Z."/>
        </authorList>
    </citation>
    <scope>NUCLEOTIDE SEQUENCE [LARGE SCALE GENOMIC DNA]</scope>
    <source>
        <strain evidence="3 4">WCHAW010062</strain>
        <plasmid evidence="4">poxa23_010062</plasmid>
    </source>
</reference>
<dbReference type="Gene3D" id="3.40.50.300">
    <property type="entry name" value="P-loop containing nucleotide triphosphate hydrolases"/>
    <property type="match status" value="2"/>
</dbReference>
<dbReference type="InterPro" id="IPR051162">
    <property type="entry name" value="T4SS_component"/>
</dbReference>
<sequence>MASTQKYGTQTKFRPSSLKRDTRSGLEKIHLKLTAPDGANYLVGVLGAIAVILFVVPFGGEIFIGIAYYLLKRYTHPNDYFFEWPFRAPLHSNSLDASTDITSRVKDDVLDNPKAFLEYARTNRDKLQGEGVTYLGRCRETGLPVYASNSDDRTHQIVLGTTGSGKTEYMLGNCANQYVQNSGYIFVDAKGDTKAQQDHYRLCNRFGRNEDLLTINFITSGRNMLRAQTDKMTNSMNQMSNTSSGMLIEFLINLLDDSGGGGGDMWKGRAMAFIAALTRVLVYLRDNGFIQLSPKVFTQYMELEALEELVFCHNDKYGIDFERVAEQLQGYLVSLPGYSSNPKKLKKQETKTREQHGYITMQLTKAINDLTFNYGHIFGVEHGGDIDIFDVVLNRRILTVPLPALERSPDSLKMLGKLIIGSIKQMMAGSLGNKMEGLRRAIIDARPTNASTSFKLFLDEWGYIVIVGASVLPAQARSLNFSITFGAQTFEDIERGSKEEAAATWGNTTVKAIGRTTSGAESTTYKLVDGFAGEEWQGKVNSINMYQGLVFNRSVPQTEVQFAKEKRVTIEQIAGQHNGEFTLLISTKGEGGKTSDVKIVSMLAFYVADTQPKYLRLNDLCPIFNIQKSEIYDPTLKIEDFIHEIEEKHTLLTDNNSSANVTALGDFEICRKLNNTLYENNNTVKDFTQDFVHQILEARRLESITPEGMAPGQRTVMSSSTAKGEISKEQKHRESIVSAQKEASDKDQTIENRKQLQYFGRGSDISPQVEAGAYNNADLDAEFNIYGERISEPEQAQQESDAETVTRAVITPMNLDSYYDELKEILMGYEDLTVAPITEYQLVQIPRHVKPEDQTQYIAENKASLDQAISHSTKNEMEFVEQQYAAKFEKALMKNPFSHECVTFEKLLVILGSKGSSASLRSGITIKKKDD</sequence>
<dbReference type="PANTHER" id="PTHR30121:SF6">
    <property type="entry name" value="SLR6007 PROTEIN"/>
    <property type="match status" value="1"/>
</dbReference>
<keyword evidence="3" id="KW-0614">Plasmid</keyword>
<name>A0A3G2SXC1_9GAMM</name>
<keyword evidence="2" id="KW-0472">Membrane</keyword>
<gene>
    <name evidence="3" type="ORF">CDG68_01420</name>
</gene>
<geneLocation type="plasmid" evidence="4">
    <name>poxa23_010062</name>
</geneLocation>
<dbReference type="RefSeq" id="WP_087528441.1">
    <property type="nucleotide sequence ID" value="NZ_CP033130.1"/>
</dbReference>
<keyword evidence="2" id="KW-0812">Transmembrane</keyword>
<protein>
    <submittedName>
        <fullName evidence="3">Type IV secretion protein DotL</fullName>
    </submittedName>
</protein>
<dbReference type="SUPFAM" id="SSF52540">
    <property type="entry name" value="P-loop containing nucleoside triphosphate hydrolases"/>
    <property type="match status" value="1"/>
</dbReference>
<accession>A0A3G2SXC1</accession>
<evidence type="ECO:0000256" key="2">
    <source>
        <dbReference type="SAM" id="Phobius"/>
    </source>
</evidence>
<evidence type="ECO:0000313" key="3">
    <source>
        <dbReference type="EMBL" id="AYO52437.1"/>
    </source>
</evidence>
<feature type="compositionally biased region" description="Polar residues" evidence="1">
    <location>
        <begin position="1"/>
        <end position="14"/>
    </location>
</feature>
<proteinExistence type="predicted"/>
<dbReference type="InterPro" id="IPR027417">
    <property type="entry name" value="P-loop_NTPase"/>
</dbReference>
<keyword evidence="2" id="KW-1133">Transmembrane helix</keyword>
<evidence type="ECO:0000313" key="4">
    <source>
        <dbReference type="Proteomes" id="UP000279962"/>
    </source>
</evidence>
<organism evidence="3 4">
    <name type="scientific">Acinetobacter wuhouensis</name>
    <dbReference type="NCBI Taxonomy" id="1879050"/>
    <lineage>
        <taxon>Bacteria</taxon>
        <taxon>Pseudomonadati</taxon>
        <taxon>Pseudomonadota</taxon>
        <taxon>Gammaproteobacteria</taxon>
        <taxon>Moraxellales</taxon>
        <taxon>Moraxellaceae</taxon>
        <taxon>Acinetobacter</taxon>
    </lineage>
</organism>
<dbReference type="EMBL" id="CP033130">
    <property type="protein sequence ID" value="AYO52437.1"/>
    <property type="molecule type" value="Genomic_DNA"/>
</dbReference>
<evidence type="ECO:0000256" key="1">
    <source>
        <dbReference type="SAM" id="MobiDB-lite"/>
    </source>
</evidence>
<dbReference type="Proteomes" id="UP000279962">
    <property type="component" value="Plasmid pOXA23_010062"/>
</dbReference>
<feature type="region of interest" description="Disordered" evidence="1">
    <location>
        <begin position="708"/>
        <end position="733"/>
    </location>
</feature>
<feature type="region of interest" description="Disordered" evidence="1">
    <location>
        <begin position="1"/>
        <end position="21"/>
    </location>
</feature>
<dbReference type="AlphaFoldDB" id="A0A3G2SXC1"/>
<dbReference type="PANTHER" id="PTHR30121">
    <property type="entry name" value="UNCHARACTERIZED PROTEIN YJGR-RELATED"/>
    <property type="match status" value="1"/>
</dbReference>
<feature type="transmembrane region" description="Helical" evidence="2">
    <location>
        <begin position="41"/>
        <end position="71"/>
    </location>
</feature>